<name>A0A376CXC5_9CORY</name>
<gene>
    <name evidence="1" type="ORF">NCTC10289_01265</name>
</gene>
<reference evidence="1 2" key="1">
    <citation type="submission" date="2018-06" db="EMBL/GenBank/DDBJ databases">
        <authorList>
            <consortium name="Pathogen Informatics"/>
            <person name="Doyle S."/>
        </authorList>
    </citation>
    <scope>NUCLEOTIDE SEQUENCE [LARGE SCALE GENOMIC DNA]</scope>
    <source>
        <strain evidence="1 2">NCTC10289</strain>
    </source>
</reference>
<dbReference type="Proteomes" id="UP000254287">
    <property type="component" value="Unassembled WGS sequence"/>
</dbReference>
<evidence type="ECO:0000313" key="1">
    <source>
        <dbReference type="EMBL" id="STC77451.1"/>
    </source>
</evidence>
<dbReference type="RefSeq" id="WP_181815360.1">
    <property type="nucleotide sequence ID" value="NZ_CP069533.1"/>
</dbReference>
<dbReference type="AlphaFoldDB" id="A0A376CXC5"/>
<protein>
    <submittedName>
        <fullName evidence="1">Uncharacterized protein</fullName>
    </submittedName>
</protein>
<organism evidence="1 2">
    <name type="scientific">Corynebacterium minutissimum</name>
    <dbReference type="NCBI Taxonomy" id="38301"/>
    <lineage>
        <taxon>Bacteria</taxon>
        <taxon>Bacillati</taxon>
        <taxon>Actinomycetota</taxon>
        <taxon>Actinomycetes</taxon>
        <taxon>Mycobacteriales</taxon>
        <taxon>Corynebacteriaceae</taxon>
        <taxon>Corynebacterium</taxon>
    </lineage>
</organism>
<dbReference type="EMBL" id="UFXP01000001">
    <property type="protein sequence ID" value="STC77451.1"/>
    <property type="molecule type" value="Genomic_DNA"/>
</dbReference>
<accession>A0A376CXC5</accession>
<sequence length="53" mass="6435">MNNNLHNLLARLTLRANRGELNPRERAALDRAIERYRGERPATRHNRPFFFYR</sequence>
<evidence type="ECO:0000313" key="2">
    <source>
        <dbReference type="Proteomes" id="UP000254287"/>
    </source>
</evidence>
<proteinExistence type="predicted"/>